<comment type="caution">
    <text evidence="1">The sequence shown here is derived from an EMBL/GenBank/DDBJ whole genome shotgun (WGS) entry which is preliminary data.</text>
</comment>
<keyword evidence="2" id="KW-1185">Reference proteome</keyword>
<name>A0ACC2Z8X8_9PEZI</name>
<dbReference type="EMBL" id="JAPDRP010000010">
    <property type="protein sequence ID" value="KAJ9643994.1"/>
    <property type="molecule type" value="Genomic_DNA"/>
</dbReference>
<accession>A0ACC2Z8X8</accession>
<organism evidence="1 2">
    <name type="scientific">Coniosporium tulheliwenetii</name>
    <dbReference type="NCBI Taxonomy" id="3383036"/>
    <lineage>
        <taxon>Eukaryota</taxon>
        <taxon>Fungi</taxon>
        <taxon>Dikarya</taxon>
        <taxon>Ascomycota</taxon>
        <taxon>Pezizomycotina</taxon>
        <taxon>Dothideomycetes</taxon>
        <taxon>Dothideomycetes incertae sedis</taxon>
        <taxon>Coniosporium</taxon>
    </lineage>
</organism>
<gene>
    <name evidence="1" type="ORF">H2199_003860</name>
</gene>
<protein>
    <submittedName>
        <fullName evidence="1">Uncharacterized protein</fullName>
    </submittedName>
</protein>
<dbReference type="Proteomes" id="UP001172680">
    <property type="component" value="Unassembled WGS sequence"/>
</dbReference>
<evidence type="ECO:0000313" key="1">
    <source>
        <dbReference type="EMBL" id="KAJ9643994.1"/>
    </source>
</evidence>
<reference evidence="1" key="1">
    <citation type="submission" date="2022-10" db="EMBL/GenBank/DDBJ databases">
        <title>Culturing micro-colonial fungi from biological soil crusts in the Mojave desert and describing Neophaeococcomyces mojavensis, and introducing the new genera and species Taxawa tesnikishii.</title>
        <authorList>
            <person name="Kurbessoian T."/>
            <person name="Stajich J.E."/>
        </authorList>
    </citation>
    <scope>NUCLEOTIDE SEQUENCE</scope>
    <source>
        <strain evidence="1">JES_115</strain>
    </source>
</reference>
<sequence>MAVAAAQQESGRQSVEDSWETWKFDLRVDALLAHVERQAVRQERERMLDMMRVRVQMRDNGPRGPNHPLLPLPLTREFVSSHNSHTGSPGRLSQALSGADRSQAASSQSENWRNATVTDEEEEEEEATATTLRASES</sequence>
<proteinExistence type="predicted"/>
<evidence type="ECO:0000313" key="2">
    <source>
        <dbReference type="Proteomes" id="UP001172680"/>
    </source>
</evidence>